<evidence type="ECO:0000256" key="5">
    <source>
        <dbReference type="ARBA" id="ARBA00022833"/>
    </source>
</evidence>
<dbReference type="Gene3D" id="3.30.2010.10">
    <property type="entry name" value="Metalloproteases ('zincins'), catalytic domain"/>
    <property type="match status" value="1"/>
</dbReference>
<comment type="caution">
    <text evidence="8">The sequence shown here is derived from an EMBL/GenBank/DDBJ whole genome shotgun (WGS) entry which is preliminary data.</text>
</comment>
<evidence type="ECO:0000313" key="8">
    <source>
        <dbReference type="EMBL" id="OIQ74468.1"/>
    </source>
</evidence>
<evidence type="ECO:0000256" key="4">
    <source>
        <dbReference type="ARBA" id="ARBA00022801"/>
    </source>
</evidence>
<keyword evidence="4 8" id="KW-0378">Hydrolase</keyword>
<dbReference type="PANTHER" id="PTHR22726">
    <property type="entry name" value="METALLOENDOPEPTIDASE OMA1"/>
    <property type="match status" value="1"/>
</dbReference>
<dbReference type="GO" id="GO:0046872">
    <property type="term" value="F:metal ion binding"/>
    <property type="evidence" value="ECO:0007669"/>
    <property type="project" value="UniProtKB-KW"/>
</dbReference>
<keyword evidence="5" id="KW-0862">Zinc</keyword>
<keyword evidence="6" id="KW-0482">Metalloprotease</keyword>
<name>A0A1J5Q3J5_9ZZZZ</name>
<protein>
    <submittedName>
        <fullName evidence="8">Beta-barrel assembly-enhancing protease</fullName>
        <ecNumber evidence="8">3.4.-.-</ecNumber>
    </submittedName>
</protein>
<dbReference type="InterPro" id="IPR001915">
    <property type="entry name" value="Peptidase_M48"/>
</dbReference>
<dbReference type="EC" id="3.4.-.-" evidence="8"/>
<accession>A0A1J5Q3J5</accession>
<dbReference type="InterPro" id="IPR051156">
    <property type="entry name" value="Mito/Outer_Membr_Metalloprot"/>
</dbReference>
<proteinExistence type="predicted"/>
<dbReference type="AlphaFoldDB" id="A0A1J5Q3J5"/>
<dbReference type="GO" id="GO:0004222">
    <property type="term" value="F:metalloendopeptidase activity"/>
    <property type="evidence" value="ECO:0007669"/>
    <property type="project" value="InterPro"/>
</dbReference>
<keyword evidence="3" id="KW-0479">Metal-binding</keyword>
<feature type="domain" description="Peptidase M48" evidence="7">
    <location>
        <begin position="109"/>
        <end position="275"/>
    </location>
</feature>
<dbReference type="EMBL" id="MLJW01002500">
    <property type="protein sequence ID" value="OIQ74468.1"/>
    <property type="molecule type" value="Genomic_DNA"/>
</dbReference>
<evidence type="ECO:0000256" key="2">
    <source>
        <dbReference type="ARBA" id="ARBA00022670"/>
    </source>
</evidence>
<comment type="cofactor">
    <cofactor evidence="1">
        <name>Zn(2+)</name>
        <dbReference type="ChEBI" id="CHEBI:29105"/>
    </cofactor>
</comment>
<dbReference type="GO" id="GO:0016020">
    <property type="term" value="C:membrane"/>
    <property type="evidence" value="ECO:0007669"/>
    <property type="project" value="TreeGrafter"/>
</dbReference>
<reference evidence="8" key="1">
    <citation type="submission" date="2016-10" db="EMBL/GenBank/DDBJ databases">
        <title>Sequence of Gallionella enrichment culture.</title>
        <authorList>
            <person name="Poehlein A."/>
            <person name="Muehling M."/>
            <person name="Daniel R."/>
        </authorList>
    </citation>
    <scope>NUCLEOTIDE SEQUENCE</scope>
</reference>
<dbReference type="PANTHER" id="PTHR22726:SF1">
    <property type="entry name" value="METALLOENDOPEPTIDASE OMA1, MITOCHONDRIAL"/>
    <property type="match status" value="1"/>
</dbReference>
<evidence type="ECO:0000259" key="7">
    <source>
        <dbReference type="Pfam" id="PF01435"/>
    </source>
</evidence>
<dbReference type="GO" id="GO:0051603">
    <property type="term" value="P:proteolysis involved in protein catabolic process"/>
    <property type="evidence" value="ECO:0007669"/>
    <property type="project" value="TreeGrafter"/>
</dbReference>
<evidence type="ECO:0000256" key="6">
    <source>
        <dbReference type="ARBA" id="ARBA00023049"/>
    </source>
</evidence>
<evidence type="ECO:0000256" key="3">
    <source>
        <dbReference type="ARBA" id="ARBA00022723"/>
    </source>
</evidence>
<gene>
    <name evidence="8" type="primary">bepA_72</name>
    <name evidence="8" type="ORF">GALL_438810</name>
</gene>
<keyword evidence="2 8" id="KW-0645">Protease</keyword>
<evidence type="ECO:0000256" key="1">
    <source>
        <dbReference type="ARBA" id="ARBA00001947"/>
    </source>
</evidence>
<organism evidence="8">
    <name type="scientific">mine drainage metagenome</name>
    <dbReference type="NCBI Taxonomy" id="410659"/>
    <lineage>
        <taxon>unclassified sequences</taxon>
        <taxon>metagenomes</taxon>
        <taxon>ecological metagenomes</taxon>
    </lineage>
</organism>
<sequence length="556" mass="60212">MPVNKAIVALFTVALWSLLPTRLAAQTPLATPAAGPAAAALPQLGDTSTMTSADERRLGDRIAREIYRDPDYLDDPVLLNYVQEVWQPLLAAARVRGDLTPEIDERFAWKVLLNNERTVNAFALPGGYMGVNLGLLAVVSSRDELASVMGHELSHITQRHISRLMAKNNQQTPWVIGAMILGALAASNSPDAGNALMVGGQALGAQSQLNFSRDMEREADRIGFGVMTQAGVDPEGFVTMFDKLQQASQLNDNGGYPYLRSHPLTTERIADMQSRLPLGTPHVAEVIPTPLHAMIAARARVLSNAGADALQNWQRQVNDTGFAARRLDQRVATLYGAALAESHLHDTAVAQRDLQQLQSLLASGTQAAQVARWLGVEIALAARDLSAPLIQSMADSIKTAQTRPTPMATLLRPELMLQAQVALLLNQADLLDPTSQTLQSWLALHPQDALAWQWLASIETAGNQGLRALRAEAEAHAARLDYAGAQDRLRAAQQRIKASASASTSADDIEASIIDTRLRQIDVHENPGRRTGALLRHHFDRQHRATGLAAPGPVRL</sequence>
<dbReference type="Pfam" id="PF01435">
    <property type="entry name" value="Peptidase_M48"/>
    <property type="match status" value="1"/>
</dbReference>